<dbReference type="GO" id="GO:0003682">
    <property type="term" value="F:chromatin binding"/>
    <property type="evidence" value="ECO:0007669"/>
    <property type="project" value="InterPro"/>
</dbReference>
<dbReference type="PANTHER" id="PTHR46461">
    <property type="entry name" value="KELCH DOMAIN-CONTAINING PROTEIN 3"/>
    <property type="match status" value="1"/>
</dbReference>
<dbReference type="SUPFAM" id="SSF117281">
    <property type="entry name" value="Kelch motif"/>
    <property type="match status" value="1"/>
</dbReference>
<evidence type="ECO:0000313" key="3">
    <source>
        <dbReference type="Proteomes" id="UP000316079"/>
    </source>
</evidence>
<dbReference type="GO" id="GO:0005737">
    <property type="term" value="C:cytoplasm"/>
    <property type="evidence" value="ECO:0007669"/>
    <property type="project" value="TreeGrafter"/>
</dbReference>
<keyword evidence="3" id="KW-1185">Reference proteome</keyword>
<dbReference type="OrthoDB" id="10251809at2759"/>
<dbReference type="STRING" id="623744.A0A553N5Y3"/>
<dbReference type="Pfam" id="PF24681">
    <property type="entry name" value="Kelch_KLHDC2_KLHL20_DRC7"/>
    <property type="match status" value="1"/>
</dbReference>
<comment type="caution">
    <text evidence="2">The sequence shown here is derived from an EMBL/GenBank/DDBJ whole genome shotgun (WGS) entry which is preliminary data.</text>
</comment>
<reference evidence="2 3" key="1">
    <citation type="journal article" date="2019" name="Sci. Data">
        <title>Hybrid genome assembly and annotation of Danionella translucida.</title>
        <authorList>
            <person name="Kadobianskyi M."/>
            <person name="Schulze L."/>
            <person name="Schuelke M."/>
            <person name="Judkewitz B."/>
        </authorList>
    </citation>
    <scope>NUCLEOTIDE SEQUENCE [LARGE SCALE GENOMIC DNA]</scope>
    <source>
        <strain evidence="2 3">Bolton</strain>
    </source>
</reference>
<gene>
    <name evidence="2" type="ORF">DNTS_026775</name>
</gene>
<dbReference type="EMBL" id="SRMA01027018">
    <property type="protein sequence ID" value="TRY60835.1"/>
    <property type="molecule type" value="Genomic_DNA"/>
</dbReference>
<organism evidence="2 3">
    <name type="scientific">Danionella cerebrum</name>
    <dbReference type="NCBI Taxonomy" id="2873325"/>
    <lineage>
        <taxon>Eukaryota</taxon>
        <taxon>Metazoa</taxon>
        <taxon>Chordata</taxon>
        <taxon>Craniata</taxon>
        <taxon>Vertebrata</taxon>
        <taxon>Euteleostomi</taxon>
        <taxon>Actinopterygii</taxon>
        <taxon>Neopterygii</taxon>
        <taxon>Teleostei</taxon>
        <taxon>Ostariophysi</taxon>
        <taxon>Cypriniformes</taxon>
        <taxon>Danionidae</taxon>
        <taxon>Danioninae</taxon>
        <taxon>Danionella</taxon>
    </lineage>
</organism>
<dbReference type="InterPro" id="IPR052637">
    <property type="entry name" value="KLHDC3-like"/>
</dbReference>
<dbReference type="Proteomes" id="UP000316079">
    <property type="component" value="Unassembled WGS sequence"/>
</dbReference>
<evidence type="ECO:0000313" key="2">
    <source>
        <dbReference type="EMBL" id="TRY60835.1"/>
    </source>
</evidence>
<evidence type="ECO:0000256" key="1">
    <source>
        <dbReference type="SAM" id="MobiDB-lite"/>
    </source>
</evidence>
<dbReference type="InterPro" id="IPR015915">
    <property type="entry name" value="Kelch-typ_b-propeller"/>
</dbReference>
<name>A0A553N5Y3_9TELE</name>
<protein>
    <recommendedName>
        <fullName evidence="4">Rab9 effector protein with kelch motifs</fullName>
    </recommendedName>
</protein>
<dbReference type="PANTHER" id="PTHR46461:SF2">
    <property type="entry name" value="ATTRACTIN"/>
    <property type="match status" value="1"/>
</dbReference>
<dbReference type="AlphaFoldDB" id="A0A553N5Y3"/>
<feature type="region of interest" description="Disordered" evidence="1">
    <location>
        <begin position="1"/>
        <end position="22"/>
    </location>
</feature>
<dbReference type="Gene3D" id="2.120.10.80">
    <property type="entry name" value="Kelch-type beta propeller"/>
    <property type="match status" value="1"/>
</dbReference>
<sequence>MALASGHWVEKETAGVPPSPRHGHAMTVAGNIAFLFGGASGDEDGPPLYLNDFYMITVLPDRVTWELMPQKGDVPSGREGHTLCVVKGKLYLFGGSSHPEAKECLPGVYCFDVVTLTWGKLLCGAVSLRSLKHCAAALRENIFVFGGIVGGALTNDLMMFSTVSMHWMPIKTTGTLPSERFNHSCAVVGEQIFLFGGCSEDGSVLKDMYTLNTVCGGQSFTAHHDKDIYLFGGTFCNADGVMSPTNEIHKLSIGENKN</sequence>
<proteinExistence type="predicted"/>
<evidence type="ECO:0008006" key="4">
    <source>
        <dbReference type="Google" id="ProtNLM"/>
    </source>
</evidence>
<accession>A0A553N5Y3</accession>